<evidence type="ECO:0000256" key="1">
    <source>
        <dbReference type="ARBA" id="ARBA00023015"/>
    </source>
</evidence>
<sequence length="413" mass="44051">MEPALGLAVRVAQQPGPETLDRLSEVLGEYLPHRMAAHLAIYCTATPVRAVGEPDLAAAVTGAELGALLGCVTAGKPWQGTVRIAGGEFPVLAVASDRAPSGALVVFVRPDAEPLPEETVELVQALWDLATMIQYQLTLTSQPEVLARARAIAQASETAVAELSEAHAAAMAGLLGVLRSRQVDDATARASAIDLALNALEDLRADAERRRTSGGEEPLGRAFQRLAGSLRPLLRHGPVELELDPPGESEFVPSDIAHAARVTTRAVVLAVLEQDKVRRIRVGWQLREGELVVLVRDDGPGELRDRIDLGHLAERVRAQRGRFEVDATPGWGLTVRANLPLAPRVPRHPAAGLGAREAEVLQRIALGHRNREIAAELRISESTVKFHVANILAKLGVGSRTEAAAVFHASVTG</sequence>
<evidence type="ECO:0000256" key="2">
    <source>
        <dbReference type="ARBA" id="ARBA00023125"/>
    </source>
</evidence>
<accession>A0ABW5GB61</accession>
<organism evidence="5 6">
    <name type="scientific">Amycolatopsis samaneae</name>
    <dbReference type="NCBI Taxonomy" id="664691"/>
    <lineage>
        <taxon>Bacteria</taxon>
        <taxon>Bacillati</taxon>
        <taxon>Actinomycetota</taxon>
        <taxon>Actinomycetes</taxon>
        <taxon>Pseudonocardiales</taxon>
        <taxon>Pseudonocardiaceae</taxon>
        <taxon>Amycolatopsis</taxon>
    </lineage>
</organism>
<evidence type="ECO:0000256" key="3">
    <source>
        <dbReference type="ARBA" id="ARBA00023163"/>
    </source>
</evidence>
<evidence type="ECO:0000313" key="5">
    <source>
        <dbReference type="EMBL" id="MFD2458123.1"/>
    </source>
</evidence>
<reference evidence="6" key="1">
    <citation type="journal article" date="2019" name="Int. J. Syst. Evol. Microbiol.">
        <title>The Global Catalogue of Microorganisms (GCM) 10K type strain sequencing project: providing services to taxonomists for standard genome sequencing and annotation.</title>
        <authorList>
            <consortium name="The Broad Institute Genomics Platform"/>
            <consortium name="The Broad Institute Genome Sequencing Center for Infectious Disease"/>
            <person name="Wu L."/>
            <person name="Ma J."/>
        </authorList>
    </citation>
    <scope>NUCLEOTIDE SEQUENCE [LARGE SCALE GENOMIC DNA]</scope>
    <source>
        <strain evidence="6">CGMCC 4.7643</strain>
    </source>
</reference>
<gene>
    <name evidence="5" type="ORF">ACFSYJ_05925</name>
</gene>
<dbReference type="Pfam" id="PF00196">
    <property type="entry name" value="GerE"/>
    <property type="match status" value="1"/>
</dbReference>
<dbReference type="InterPro" id="IPR036388">
    <property type="entry name" value="WH-like_DNA-bd_sf"/>
</dbReference>
<feature type="domain" description="HTH luxR-type" evidence="4">
    <location>
        <begin position="346"/>
        <end position="411"/>
    </location>
</feature>
<protein>
    <submittedName>
        <fullName evidence="5">LuxR C-terminal-related transcriptional regulator</fullName>
    </submittedName>
</protein>
<dbReference type="PANTHER" id="PTHR44688:SF16">
    <property type="entry name" value="DNA-BINDING TRANSCRIPTIONAL ACTIVATOR DEVR_DOSR"/>
    <property type="match status" value="1"/>
</dbReference>
<dbReference type="Gene3D" id="1.10.10.10">
    <property type="entry name" value="Winged helix-like DNA-binding domain superfamily/Winged helix DNA-binding domain"/>
    <property type="match status" value="1"/>
</dbReference>
<keyword evidence="1" id="KW-0805">Transcription regulation</keyword>
<dbReference type="SMART" id="SM00421">
    <property type="entry name" value="HTH_LUXR"/>
    <property type="match status" value="1"/>
</dbReference>
<name>A0ABW5GB61_9PSEU</name>
<keyword evidence="2" id="KW-0238">DNA-binding</keyword>
<dbReference type="InterPro" id="IPR016032">
    <property type="entry name" value="Sig_transdc_resp-reg_C-effctor"/>
</dbReference>
<dbReference type="Gene3D" id="3.30.565.10">
    <property type="entry name" value="Histidine kinase-like ATPase, C-terminal domain"/>
    <property type="match status" value="1"/>
</dbReference>
<dbReference type="CDD" id="cd06170">
    <property type="entry name" value="LuxR_C_like"/>
    <property type="match status" value="1"/>
</dbReference>
<dbReference type="PRINTS" id="PR00038">
    <property type="entry name" value="HTHLUXR"/>
</dbReference>
<dbReference type="PROSITE" id="PS50043">
    <property type="entry name" value="HTH_LUXR_2"/>
    <property type="match status" value="1"/>
</dbReference>
<dbReference type="Proteomes" id="UP001597419">
    <property type="component" value="Unassembled WGS sequence"/>
</dbReference>
<evidence type="ECO:0000313" key="6">
    <source>
        <dbReference type="Proteomes" id="UP001597419"/>
    </source>
</evidence>
<dbReference type="InterPro" id="IPR000792">
    <property type="entry name" value="Tscrpt_reg_LuxR_C"/>
</dbReference>
<keyword evidence="3" id="KW-0804">Transcription</keyword>
<dbReference type="InterPro" id="IPR036890">
    <property type="entry name" value="HATPase_C_sf"/>
</dbReference>
<dbReference type="PROSITE" id="PS00622">
    <property type="entry name" value="HTH_LUXR_1"/>
    <property type="match status" value="1"/>
</dbReference>
<proteinExistence type="predicted"/>
<comment type="caution">
    <text evidence="5">The sequence shown here is derived from an EMBL/GenBank/DDBJ whole genome shotgun (WGS) entry which is preliminary data.</text>
</comment>
<dbReference type="EMBL" id="JBHUKU010000003">
    <property type="protein sequence ID" value="MFD2458123.1"/>
    <property type="molecule type" value="Genomic_DNA"/>
</dbReference>
<dbReference type="PANTHER" id="PTHR44688">
    <property type="entry name" value="DNA-BINDING TRANSCRIPTIONAL ACTIVATOR DEVR_DOSR"/>
    <property type="match status" value="1"/>
</dbReference>
<dbReference type="RefSeq" id="WP_345395459.1">
    <property type="nucleotide sequence ID" value="NZ_BAABHG010000007.1"/>
</dbReference>
<evidence type="ECO:0000259" key="4">
    <source>
        <dbReference type="PROSITE" id="PS50043"/>
    </source>
</evidence>
<dbReference type="SUPFAM" id="SSF46894">
    <property type="entry name" value="C-terminal effector domain of the bipartite response regulators"/>
    <property type="match status" value="1"/>
</dbReference>
<keyword evidence="6" id="KW-1185">Reference proteome</keyword>
<dbReference type="SUPFAM" id="SSF55874">
    <property type="entry name" value="ATPase domain of HSP90 chaperone/DNA topoisomerase II/histidine kinase"/>
    <property type="match status" value="1"/>
</dbReference>